<comment type="caution">
    <text evidence="5">The sequence shown here is derived from an EMBL/GenBank/DDBJ whole genome shotgun (WGS) entry which is preliminary data.</text>
</comment>
<feature type="domain" description="PDZ" evidence="3">
    <location>
        <begin position="363"/>
        <end position="418"/>
    </location>
</feature>
<dbReference type="PROSITE" id="PS50175">
    <property type="entry name" value="ASP_PROT_RETROV"/>
    <property type="match status" value="1"/>
</dbReference>
<dbReference type="InterPro" id="IPR001995">
    <property type="entry name" value="Peptidase_A2_cat"/>
</dbReference>
<dbReference type="InterPro" id="IPR036034">
    <property type="entry name" value="PDZ_sf"/>
</dbReference>
<dbReference type="SUPFAM" id="SSF50156">
    <property type="entry name" value="PDZ domain-like"/>
    <property type="match status" value="1"/>
</dbReference>
<dbReference type="PROSITE" id="PS50106">
    <property type="entry name" value="PDZ"/>
    <property type="match status" value="1"/>
</dbReference>
<keyword evidence="1" id="KW-0378">Hydrolase</keyword>
<sequence length="433" mass="46960">MNTPFFCFQPRLAGALLLLLLLVPALARPARGQGPDAPPFRLGRARQRRVRVPLRVERNLPVVQVWLNDSGPYNFLLDTGVAVSLLTEAAIADSLHLRHGQDFRVVGAGGEATGLLAYRAPGVRVRLGRPGQEAVAPDMALLVLNADSLDLSGYVGLPIHGILGSELFRSFAVAFGANGAEDLTLTRPAFQRPPRGHRWARVPLAIEGQKPYFIAEVRQAGDAAPRPLKLLLDTGASHALSLETTSDPALRLPAARLPAELGRGLSGPVRGVLGRVATVQLGRYRLPTVLTSFPDAADVHARADVFRNGSLGYDVLRRFRVVIDYPHQCLWLHPGPTFREPFEHDMAGLDLFAMGPALRRYRVLRVMPGTPAAAAGLEAGDELLTIGLAPVGVFTLTQLSRLLRSADGTVVHLVLRRPSGELRAARLRLQRRI</sequence>
<feature type="signal peptide" evidence="2">
    <location>
        <begin position="1"/>
        <end position="27"/>
    </location>
</feature>
<dbReference type="InterPro" id="IPR041489">
    <property type="entry name" value="PDZ_6"/>
</dbReference>
<dbReference type="InterPro" id="IPR021109">
    <property type="entry name" value="Peptidase_aspartic_dom_sf"/>
</dbReference>
<keyword evidence="2" id="KW-0732">Signal</keyword>
<evidence type="ECO:0000259" key="4">
    <source>
        <dbReference type="PROSITE" id="PS50175"/>
    </source>
</evidence>
<dbReference type="Gene3D" id="2.30.42.10">
    <property type="match status" value="1"/>
</dbReference>
<evidence type="ECO:0000256" key="1">
    <source>
        <dbReference type="ARBA" id="ARBA00022801"/>
    </source>
</evidence>
<dbReference type="Pfam" id="PF13650">
    <property type="entry name" value="Asp_protease_2"/>
    <property type="match status" value="2"/>
</dbReference>
<reference evidence="5 6" key="1">
    <citation type="submission" date="2020-05" db="EMBL/GenBank/DDBJ databases">
        <title>Genomic Encyclopedia of Type Strains, Phase IV (KMG-V): Genome sequencing to study the core and pangenomes of soil and plant-associated prokaryotes.</title>
        <authorList>
            <person name="Whitman W."/>
        </authorList>
    </citation>
    <scope>NUCLEOTIDE SEQUENCE [LARGE SCALE GENOMIC DNA]</scope>
    <source>
        <strain evidence="5 6">9A</strain>
    </source>
</reference>
<feature type="chain" id="PRO_5046129095" description="PDZ domain-containing protein" evidence="2">
    <location>
        <begin position="28"/>
        <end position="433"/>
    </location>
</feature>
<evidence type="ECO:0000313" key="6">
    <source>
        <dbReference type="Proteomes" id="UP000779507"/>
    </source>
</evidence>
<evidence type="ECO:0000259" key="3">
    <source>
        <dbReference type="PROSITE" id="PS50106"/>
    </source>
</evidence>
<accession>A0ABX2FW66</accession>
<proteinExistence type="predicted"/>
<evidence type="ECO:0008006" key="7">
    <source>
        <dbReference type="Google" id="ProtNLM"/>
    </source>
</evidence>
<dbReference type="Gene3D" id="2.40.70.10">
    <property type="entry name" value="Acid Proteases"/>
    <property type="match status" value="2"/>
</dbReference>
<evidence type="ECO:0000313" key="5">
    <source>
        <dbReference type="EMBL" id="NRT21436.1"/>
    </source>
</evidence>
<dbReference type="Pfam" id="PF17820">
    <property type="entry name" value="PDZ_6"/>
    <property type="match status" value="1"/>
</dbReference>
<protein>
    <recommendedName>
        <fullName evidence="7">PDZ domain-containing protein</fullName>
    </recommendedName>
</protein>
<dbReference type="Proteomes" id="UP000779507">
    <property type="component" value="Unassembled WGS sequence"/>
</dbReference>
<name>A0ABX2FW66_9BACT</name>
<organism evidence="5 6">
    <name type="scientific">Hymenobacter caeli</name>
    <dbReference type="NCBI Taxonomy" id="2735894"/>
    <lineage>
        <taxon>Bacteria</taxon>
        <taxon>Pseudomonadati</taxon>
        <taxon>Bacteroidota</taxon>
        <taxon>Cytophagia</taxon>
        <taxon>Cytophagales</taxon>
        <taxon>Hymenobacteraceae</taxon>
        <taxon>Hymenobacter</taxon>
    </lineage>
</organism>
<dbReference type="InterPro" id="IPR001478">
    <property type="entry name" value="PDZ"/>
</dbReference>
<keyword evidence="6" id="KW-1185">Reference proteome</keyword>
<dbReference type="InterPro" id="IPR001969">
    <property type="entry name" value="Aspartic_peptidase_AS"/>
</dbReference>
<dbReference type="SMART" id="SM00228">
    <property type="entry name" value="PDZ"/>
    <property type="match status" value="1"/>
</dbReference>
<evidence type="ECO:0000256" key="2">
    <source>
        <dbReference type="SAM" id="SignalP"/>
    </source>
</evidence>
<gene>
    <name evidence="5" type="ORF">HNP98_004283</name>
</gene>
<dbReference type="RefSeq" id="WP_173812181.1">
    <property type="nucleotide sequence ID" value="NZ_JABSNP010000034.1"/>
</dbReference>
<feature type="domain" description="Peptidase A2" evidence="4">
    <location>
        <begin position="73"/>
        <end position="110"/>
    </location>
</feature>
<dbReference type="EMBL" id="JABSNP010000034">
    <property type="protein sequence ID" value="NRT21436.1"/>
    <property type="molecule type" value="Genomic_DNA"/>
</dbReference>
<dbReference type="PROSITE" id="PS00141">
    <property type="entry name" value="ASP_PROTEASE"/>
    <property type="match status" value="1"/>
</dbReference>